<dbReference type="Gene3D" id="2.40.128.270">
    <property type="match status" value="1"/>
</dbReference>
<dbReference type="Pfam" id="PF09619">
    <property type="entry name" value="YscW"/>
    <property type="match status" value="1"/>
</dbReference>
<accession>A0A433XLP7</accession>
<dbReference type="InterPro" id="IPR005184">
    <property type="entry name" value="DUF306_Meta_HslJ"/>
</dbReference>
<protein>
    <submittedName>
        <fullName evidence="2">META domain-containing protein</fullName>
    </submittedName>
</protein>
<dbReference type="InterPro" id="IPR039366">
    <property type="entry name" value="Pilotin"/>
</dbReference>
<dbReference type="Pfam" id="PF03724">
    <property type="entry name" value="META"/>
    <property type="match status" value="1"/>
</dbReference>
<evidence type="ECO:0000313" key="2">
    <source>
        <dbReference type="EMBL" id="RUT34918.1"/>
    </source>
</evidence>
<keyword evidence="3" id="KW-1185">Reference proteome</keyword>
<sequence>MGHTVGSSLCGEPEMTFIRALCASLLLLVGLGAAPVLAERVTVTGEVTYRERIALPADARLRVKLVDLSLATPLTRVQAEGAIASPGQVPLRFSLAFEDRIVMPGRAYGLVAEIFTPDGVIFTNTEPFRLDPLAPPADLGFLLQRVALAAPPAARLAEPVDETPITDITWRATTLRGEPLPTSPASTLSIAGDLRAGGRGGCNSYFAQAQMAGDMLAFSAVAATRMACAGAVAEQEAAFFGVLAETRRFRRDGATLIFLDGANAEIATFTRLAR</sequence>
<gene>
    <name evidence="2" type="ORF">EMQ25_02890</name>
</gene>
<dbReference type="AlphaFoldDB" id="A0A433XLP7"/>
<organism evidence="2 3">
    <name type="scientific">Arsenicitalea aurantiaca</name>
    <dbReference type="NCBI Taxonomy" id="1783274"/>
    <lineage>
        <taxon>Bacteria</taxon>
        <taxon>Pseudomonadati</taxon>
        <taxon>Pseudomonadota</taxon>
        <taxon>Alphaproteobacteria</taxon>
        <taxon>Hyphomicrobiales</taxon>
        <taxon>Devosiaceae</taxon>
        <taxon>Arsenicitalea</taxon>
    </lineage>
</organism>
<evidence type="ECO:0000313" key="3">
    <source>
        <dbReference type="Proteomes" id="UP000281547"/>
    </source>
</evidence>
<dbReference type="EMBL" id="RZNJ01000001">
    <property type="protein sequence ID" value="RUT34918.1"/>
    <property type="molecule type" value="Genomic_DNA"/>
</dbReference>
<feature type="domain" description="DUF306" evidence="1">
    <location>
        <begin position="164"/>
        <end position="269"/>
    </location>
</feature>
<proteinExistence type="predicted"/>
<dbReference type="PANTHER" id="PTHR38013">
    <property type="entry name" value="GLYCOPROTEIN/POLYSACCHARIDE METABOLISM"/>
    <property type="match status" value="1"/>
</dbReference>
<dbReference type="InterPro" id="IPR053196">
    <property type="entry name" value="Lipoprotein_YbaY-like"/>
</dbReference>
<dbReference type="PANTHER" id="PTHR38013:SF1">
    <property type="entry name" value="GLYCOPROTEIN_POLYSACCHARIDE METABOLISM"/>
    <property type="match status" value="1"/>
</dbReference>
<reference evidence="2 3" key="1">
    <citation type="journal article" date="2016" name="Int. J. Syst. Evol. Microbiol.">
        <title>Arsenicitalea aurantiaca gen. nov., sp. nov., a new member of the family Hyphomicrobiaceae, isolated from high-arsenic sediment.</title>
        <authorList>
            <person name="Mu Y."/>
            <person name="Zhou L."/>
            <person name="Zeng X.C."/>
            <person name="Liu L."/>
            <person name="Pan Y."/>
            <person name="Chen X."/>
            <person name="Wang J."/>
            <person name="Li S."/>
            <person name="Li W.J."/>
            <person name="Wang Y."/>
        </authorList>
    </citation>
    <scope>NUCLEOTIDE SEQUENCE [LARGE SCALE GENOMIC DNA]</scope>
    <source>
        <strain evidence="2 3">42-50</strain>
    </source>
</reference>
<evidence type="ECO:0000259" key="1">
    <source>
        <dbReference type="Pfam" id="PF03724"/>
    </source>
</evidence>
<name>A0A433XLP7_9HYPH</name>
<comment type="caution">
    <text evidence="2">The sequence shown here is derived from an EMBL/GenBank/DDBJ whole genome shotgun (WGS) entry which is preliminary data.</text>
</comment>
<dbReference type="Proteomes" id="UP000281547">
    <property type="component" value="Unassembled WGS sequence"/>
</dbReference>
<dbReference type="InterPro" id="IPR038670">
    <property type="entry name" value="HslJ-like_sf"/>
</dbReference>